<sequence>MGDEVVEAVVSVDGVVCVGVLVSVDLVGGVVRSGIELPDCPVPGVPDCSSSGFDWLAAGFVRSGSSGSRSTSPGESAAVPAPTGAAPPSSGSASAIAPPTPARDMPAATTAADAATRTRDPTWSPPLKPVSPEFSNRCDDSRTIVAAHLLVS</sequence>
<organism evidence="2 3">
    <name type="scientific">Mycolicibacterium monacense</name>
    <name type="common">Mycobacterium monacense</name>
    <dbReference type="NCBI Taxonomy" id="85693"/>
    <lineage>
        <taxon>Bacteria</taxon>
        <taxon>Bacillati</taxon>
        <taxon>Actinomycetota</taxon>
        <taxon>Actinomycetes</taxon>
        <taxon>Mycobacteriales</taxon>
        <taxon>Mycobacteriaceae</taxon>
        <taxon>Mycolicibacterium</taxon>
    </lineage>
</organism>
<dbReference type="Proteomes" id="UP000466039">
    <property type="component" value="Chromosome"/>
</dbReference>
<reference evidence="2 3" key="1">
    <citation type="journal article" date="2019" name="Emerg. Microbes Infect.">
        <title>Comprehensive subspecies identification of 175 nontuberculous mycobacteria species based on 7547 genomic profiles.</title>
        <authorList>
            <person name="Matsumoto Y."/>
            <person name="Kinjo T."/>
            <person name="Motooka D."/>
            <person name="Nabeya D."/>
            <person name="Jung N."/>
            <person name="Uechi K."/>
            <person name="Horii T."/>
            <person name="Iida T."/>
            <person name="Fujita J."/>
            <person name="Nakamura S."/>
        </authorList>
    </citation>
    <scope>NUCLEOTIDE SEQUENCE [LARGE SCALE GENOMIC DNA]</scope>
    <source>
        <strain evidence="2 3">JCM 15658</strain>
    </source>
</reference>
<proteinExistence type="predicted"/>
<accession>A0AAD1J106</accession>
<name>A0AAD1J106_MYCMB</name>
<dbReference type="EMBL" id="AP022617">
    <property type="protein sequence ID" value="BBZ63808.1"/>
    <property type="molecule type" value="Genomic_DNA"/>
</dbReference>
<feature type="compositionally biased region" description="Low complexity" evidence="1">
    <location>
        <begin position="63"/>
        <end position="115"/>
    </location>
</feature>
<evidence type="ECO:0000256" key="1">
    <source>
        <dbReference type="SAM" id="MobiDB-lite"/>
    </source>
</evidence>
<dbReference type="AlphaFoldDB" id="A0AAD1J106"/>
<evidence type="ECO:0000313" key="2">
    <source>
        <dbReference type="EMBL" id="BBZ63808.1"/>
    </source>
</evidence>
<feature type="region of interest" description="Disordered" evidence="1">
    <location>
        <begin position="63"/>
        <end position="136"/>
    </location>
</feature>
<evidence type="ECO:0000313" key="3">
    <source>
        <dbReference type="Proteomes" id="UP000466039"/>
    </source>
</evidence>
<gene>
    <name evidence="2" type="ORF">MMON_51090</name>
</gene>
<keyword evidence="3" id="KW-1185">Reference proteome</keyword>
<protein>
    <submittedName>
        <fullName evidence="2">Uncharacterized protein</fullName>
    </submittedName>
</protein>